<keyword evidence="6 12" id="KW-0228">DNA excision</keyword>
<dbReference type="SMART" id="SM00487">
    <property type="entry name" value="DEXDc"/>
    <property type="match status" value="1"/>
</dbReference>
<dbReference type="GO" id="GO:0005524">
    <property type="term" value="F:ATP binding"/>
    <property type="evidence" value="ECO:0007669"/>
    <property type="project" value="UniProtKB-UniRule"/>
</dbReference>
<dbReference type="SUPFAM" id="SSF46600">
    <property type="entry name" value="C-terminal UvrC-binding domain of UvrB"/>
    <property type="match status" value="1"/>
</dbReference>
<keyword evidence="8 12" id="KW-0267">Excision nuclease</keyword>
<evidence type="ECO:0000256" key="11">
    <source>
        <dbReference type="ARBA" id="ARBA00029504"/>
    </source>
</evidence>
<comment type="similarity">
    <text evidence="2 12 13">Belongs to the UvrB family.</text>
</comment>
<dbReference type="GO" id="GO:0003677">
    <property type="term" value="F:DNA binding"/>
    <property type="evidence" value="ECO:0007669"/>
    <property type="project" value="UniProtKB-UniRule"/>
</dbReference>
<dbReference type="GO" id="GO:0009432">
    <property type="term" value="P:SOS response"/>
    <property type="evidence" value="ECO:0007669"/>
    <property type="project" value="UniProtKB-UniRule"/>
</dbReference>
<comment type="function">
    <text evidence="12">The UvrABC repair system catalyzes the recognition and processing of DNA lesions. A damage recognition complex composed of 2 UvrA and 2 UvrB subunits scans DNA for abnormalities. Upon binding of the UvrA(2)B(2) complex to a putative damaged site, the DNA wraps around one UvrB monomer. DNA wrap is dependent on ATP binding by UvrB and probably causes local melting of the DNA helix, facilitating insertion of UvrB beta-hairpin between the DNA strands. Then UvrB probes one DNA strand for the presence of a lesion. If a lesion is found the UvrA subunits dissociate and the UvrB-DNA preincision complex is formed. This complex is subsequently bound by UvrC and the second UvrB is released. If no lesion is found, the DNA wraps around the other UvrB subunit that will check the other stand for damage.</text>
</comment>
<reference evidence="17 18" key="1">
    <citation type="journal article" date="2016" name="Nat. Commun.">
        <title>Thousands of microbial genomes shed light on interconnected biogeochemical processes in an aquifer system.</title>
        <authorList>
            <person name="Anantharaman K."/>
            <person name="Brown C.T."/>
            <person name="Hug L.A."/>
            <person name="Sharon I."/>
            <person name="Castelle C.J."/>
            <person name="Probst A.J."/>
            <person name="Thomas B.C."/>
            <person name="Singh A."/>
            <person name="Wilkins M.J."/>
            <person name="Karaoz U."/>
            <person name="Brodie E.L."/>
            <person name="Williams K.H."/>
            <person name="Hubbard S.S."/>
            <person name="Banfield J.F."/>
        </authorList>
    </citation>
    <scope>NUCLEOTIDE SEQUENCE [LARGE SCALE GENOMIC DNA]</scope>
</reference>
<evidence type="ECO:0000256" key="13">
    <source>
        <dbReference type="RuleBase" id="RU003587"/>
    </source>
</evidence>
<feature type="binding site" evidence="12">
    <location>
        <begin position="37"/>
        <end position="44"/>
    </location>
    <ligand>
        <name>ATP</name>
        <dbReference type="ChEBI" id="CHEBI:30616"/>
    </ligand>
</feature>
<dbReference type="GO" id="GO:0005737">
    <property type="term" value="C:cytoplasm"/>
    <property type="evidence" value="ECO:0007669"/>
    <property type="project" value="UniProtKB-SubCell"/>
</dbReference>
<evidence type="ECO:0000259" key="14">
    <source>
        <dbReference type="PROSITE" id="PS50151"/>
    </source>
</evidence>
<evidence type="ECO:0000256" key="6">
    <source>
        <dbReference type="ARBA" id="ARBA00022769"/>
    </source>
</evidence>
<dbReference type="Pfam" id="PF12344">
    <property type="entry name" value="UvrB"/>
    <property type="match status" value="1"/>
</dbReference>
<dbReference type="AlphaFoldDB" id="A0A1F5Z656"/>
<dbReference type="PROSITE" id="PS50151">
    <property type="entry name" value="UVR"/>
    <property type="match status" value="1"/>
</dbReference>
<accession>A0A1F5Z656</accession>
<comment type="caution">
    <text evidence="17">The sequence shown here is derived from an EMBL/GenBank/DDBJ whole genome shotgun (WGS) entry which is preliminary data.</text>
</comment>
<dbReference type="InterPro" id="IPR006935">
    <property type="entry name" value="Helicase/UvrB_N"/>
</dbReference>
<proteinExistence type="inferred from homology"/>
<evidence type="ECO:0000256" key="12">
    <source>
        <dbReference type="HAMAP-Rule" id="MF_00204"/>
    </source>
</evidence>
<evidence type="ECO:0000256" key="8">
    <source>
        <dbReference type="ARBA" id="ARBA00022881"/>
    </source>
</evidence>
<dbReference type="GO" id="GO:0016887">
    <property type="term" value="F:ATP hydrolysis activity"/>
    <property type="evidence" value="ECO:0007669"/>
    <property type="project" value="InterPro"/>
</dbReference>
<dbReference type="InterPro" id="IPR004807">
    <property type="entry name" value="UvrB"/>
</dbReference>
<dbReference type="HAMAP" id="MF_00204">
    <property type="entry name" value="UvrB"/>
    <property type="match status" value="1"/>
</dbReference>
<feature type="short sequence motif" description="Beta-hairpin" evidence="12">
    <location>
        <begin position="90"/>
        <end position="113"/>
    </location>
</feature>
<evidence type="ECO:0000313" key="17">
    <source>
        <dbReference type="EMBL" id="OGG07784.1"/>
    </source>
</evidence>
<sequence length="699" mass="80436">MNFKLTAPYKPTGDQPQAIAGLIKGLNNNLKHQVLLGVTGSGKTYTIAQVIDKVNKPVLVISHNKTLAAQLFQEFRQFFPDNAVCYFVSYYDYYQPEAYLPQTDTYIEKETEINEEIDKLRLAATTNLLTRKDTIIVASVSCIYNLGSPVEYGKHILEVRKDEKIDREAIIARLINLQYQRSDFGFKRSTFRVRGDNIDIFLAYEEKAIRIRYDLGIIKNITKIDPLTGNVEDELNHYTVFPAKHYLTDVKNRYEIFEGIRRDLDKRTADLRKDNKLVEAQRLSQRVNYDLEMIEEMGFVNGIENYSRYFDGRSPGDPPFTLIDYYKSPYGSDWLLIIDESHMTIPQIRGMYNGDQSRKSTLIEHGFRLPAALDNRPLNFEEFTSRMPQTIYVSATPDSWELNLSKNSVRKSGLTAQSGITEQLIRPTGIIDPEIIIKPTNKMILDLTAEIIIRKKKKERVLVTTLTKRMAEDLAKYLQEKQYLKLSQFSDLKETGLPRVHYLHSDIQTLQRSDILDELRLGNYDCLIGINLLREGLDLPEVSLVVILDADKEGFLRSRTSLIQTMGRAARHIKGQVIMYADTVTNSMQSAISEIERRRIIQNDYNEKNKIKVKGITKPIRDKLVEKTDEEEKIIDPILGKKLSYQALLKVDSGDLTPYDVAKMIRKMEREMRTAAGELNFELAAALRDKINELKTIIK</sequence>
<keyword evidence="3 12" id="KW-0963">Cytoplasm</keyword>
<dbReference type="InterPro" id="IPR024759">
    <property type="entry name" value="UvrB_YAD/RRR_dom"/>
</dbReference>
<dbReference type="InterPro" id="IPR036876">
    <property type="entry name" value="UVR_dom_sf"/>
</dbReference>
<evidence type="ECO:0000256" key="5">
    <source>
        <dbReference type="ARBA" id="ARBA00022763"/>
    </source>
</evidence>
<organism evidence="17 18">
    <name type="scientific">Candidatus Gottesmanbacteria bacterium RIFCSPHIGHO2_01_FULL_40_15</name>
    <dbReference type="NCBI Taxonomy" id="1798376"/>
    <lineage>
        <taxon>Bacteria</taxon>
        <taxon>Candidatus Gottesmaniibacteriota</taxon>
    </lineage>
</organism>
<dbReference type="Gene3D" id="4.10.860.10">
    <property type="entry name" value="UVR domain"/>
    <property type="match status" value="1"/>
</dbReference>
<dbReference type="InterPro" id="IPR041471">
    <property type="entry name" value="UvrB_inter"/>
</dbReference>
<keyword evidence="4 12" id="KW-0547">Nucleotide-binding</keyword>
<dbReference type="EMBL" id="MFJF01000009">
    <property type="protein sequence ID" value="OGG07784.1"/>
    <property type="molecule type" value="Genomic_DNA"/>
</dbReference>
<dbReference type="Pfam" id="PF00271">
    <property type="entry name" value="Helicase_C"/>
    <property type="match status" value="1"/>
</dbReference>
<keyword evidence="9 12" id="KW-0234">DNA repair</keyword>
<keyword evidence="12 13" id="KW-0742">SOS response</keyword>
<dbReference type="GO" id="GO:0009380">
    <property type="term" value="C:excinuclease repair complex"/>
    <property type="evidence" value="ECO:0007669"/>
    <property type="project" value="InterPro"/>
</dbReference>
<dbReference type="InterPro" id="IPR001943">
    <property type="entry name" value="UVR_dom"/>
</dbReference>
<dbReference type="SUPFAM" id="SSF52540">
    <property type="entry name" value="P-loop containing nucleoside triphosphate hydrolases"/>
    <property type="match status" value="2"/>
</dbReference>
<comment type="subcellular location">
    <subcellularLocation>
        <location evidence="1 12 13">Cytoplasm</location>
    </subcellularLocation>
</comment>
<dbReference type="InterPro" id="IPR001650">
    <property type="entry name" value="Helicase_C-like"/>
</dbReference>
<evidence type="ECO:0000256" key="7">
    <source>
        <dbReference type="ARBA" id="ARBA00022840"/>
    </source>
</evidence>
<evidence type="ECO:0000256" key="2">
    <source>
        <dbReference type="ARBA" id="ARBA00008533"/>
    </source>
</evidence>
<evidence type="ECO:0000256" key="4">
    <source>
        <dbReference type="ARBA" id="ARBA00022741"/>
    </source>
</evidence>
<name>A0A1F5Z656_9BACT</name>
<evidence type="ECO:0000256" key="9">
    <source>
        <dbReference type="ARBA" id="ARBA00023204"/>
    </source>
</evidence>
<dbReference type="PROSITE" id="PS51192">
    <property type="entry name" value="HELICASE_ATP_BIND_1"/>
    <property type="match status" value="1"/>
</dbReference>
<dbReference type="Proteomes" id="UP000177354">
    <property type="component" value="Unassembled WGS sequence"/>
</dbReference>
<keyword evidence="7 12" id="KW-0067">ATP-binding</keyword>
<dbReference type="Pfam" id="PF17757">
    <property type="entry name" value="UvrB_inter"/>
    <property type="match status" value="1"/>
</dbReference>
<dbReference type="PANTHER" id="PTHR24029">
    <property type="entry name" value="UVRABC SYSTEM PROTEIN B"/>
    <property type="match status" value="1"/>
</dbReference>
<dbReference type="SMART" id="SM00490">
    <property type="entry name" value="HELICc"/>
    <property type="match status" value="1"/>
</dbReference>
<dbReference type="PANTHER" id="PTHR24029:SF0">
    <property type="entry name" value="UVRABC SYSTEM PROTEIN B"/>
    <property type="match status" value="1"/>
</dbReference>
<evidence type="ECO:0000256" key="1">
    <source>
        <dbReference type="ARBA" id="ARBA00004496"/>
    </source>
</evidence>
<dbReference type="Pfam" id="PF04851">
    <property type="entry name" value="ResIII"/>
    <property type="match status" value="1"/>
</dbReference>
<evidence type="ECO:0000259" key="16">
    <source>
        <dbReference type="PROSITE" id="PS51194"/>
    </source>
</evidence>
<comment type="domain">
    <text evidence="12">The beta-hairpin motif is involved in DNA binding.</text>
</comment>
<comment type="subunit">
    <text evidence="10 12 13">Forms a heterotetramer with UvrA during the search for lesions. Interacts with UvrC in an incision complex.</text>
</comment>
<dbReference type="GO" id="GO:0006289">
    <property type="term" value="P:nucleotide-excision repair"/>
    <property type="evidence" value="ECO:0007669"/>
    <property type="project" value="UniProtKB-UniRule"/>
</dbReference>
<gene>
    <name evidence="12" type="primary">uvrB</name>
    <name evidence="17" type="ORF">A2777_02675</name>
</gene>
<dbReference type="NCBIfam" id="NF003673">
    <property type="entry name" value="PRK05298.1"/>
    <property type="match status" value="1"/>
</dbReference>
<dbReference type="PROSITE" id="PS51194">
    <property type="entry name" value="HELICASE_CTER"/>
    <property type="match status" value="1"/>
</dbReference>
<dbReference type="NCBIfam" id="TIGR00631">
    <property type="entry name" value="uvrb"/>
    <property type="match status" value="1"/>
</dbReference>
<dbReference type="Pfam" id="PF02151">
    <property type="entry name" value="UVR"/>
    <property type="match status" value="1"/>
</dbReference>
<dbReference type="Gene3D" id="3.40.50.300">
    <property type="entry name" value="P-loop containing nucleotide triphosphate hydrolases"/>
    <property type="match status" value="3"/>
</dbReference>
<feature type="domain" description="Helicase C-terminal" evidence="16">
    <location>
        <begin position="446"/>
        <end position="612"/>
    </location>
</feature>
<dbReference type="InterPro" id="IPR014001">
    <property type="entry name" value="Helicase_ATP-bd"/>
</dbReference>
<keyword evidence="5 12" id="KW-0227">DNA damage</keyword>
<evidence type="ECO:0000256" key="3">
    <source>
        <dbReference type="ARBA" id="ARBA00022490"/>
    </source>
</evidence>
<dbReference type="InterPro" id="IPR027417">
    <property type="entry name" value="P-loop_NTPase"/>
</dbReference>
<feature type="domain" description="UVR" evidence="14">
    <location>
        <begin position="662"/>
        <end position="697"/>
    </location>
</feature>
<protein>
    <recommendedName>
        <fullName evidence="11 12">UvrABC system protein B</fullName>
        <shortName evidence="12">Protein UvrB</shortName>
    </recommendedName>
    <alternativeName>
        <fullName evidence="12">Excinuclease ABC subunit B</fullName>
    </alternativeName>
</protein>
<dbReference type="CDD" id="cd17916">
    <property type="entry name" value="DEXHc_UvrB"/>
    <property type="match status" value="1"/>
</dbReference>
<feature type="domain" description="Helicase ATP-binding" evidence="15">
    <location>
        <begin position="24"/>
        <end position="157"/>
    </location>
</feature>
<evidence type="ECO:0000259" key="15">
    <source>
        <dbReference type="PROSITE" id="PS51192"/>
    </source>
</evidence>
<dbReference type="GO" id="GO:0009381">
    <property type="term" value="F:excinuclease ABC activity"/>
    <property type="evidence" value="ECO:0007669"/>
    <property type="project" value="UniProtKB-UniRule"/>
</dbReference>
<evidence type="ECO:0000313" key="18">
    <source>
        <dbReference type="Proteomes" id="UP000177354"/>
    </source>
</evidence>
<evidence type="ECO:0000256" key="10">
    <source>
        <dbReference type="ARBA" id="ARBA00026033"/>
    </source>
</evidence>